<dbReference type="GO" id="GO:0040029">
    <property type="term" value="P:epigenetic regulation of gene expression"/>
    <property type="evidence" value="ECO:0007669"/>
    <property type="project" value="TreeGrafter"/>
</dbReference>
<accession>A0AAQ3L761</accession>
<dbReference type="EMBL" id="CP136920">
    <property type="protein sequence ID" value="WOO40271.1"/>
    <property type="molecule type" value="Genomic_DNA"/>
</dbReference>
<dbReference type="GO" id="GO:0004407">
    <property type="term" value="F:histone deacetylase activity"/>
    <property type="evidence" value="ECO:0007669"/>
    <property type="project" value="InterPro"/>
</dbReference>
<comment type="similarity">
    <text evidence="1">Belongs to the histone deacetylase family.</text>
</comment>
<reference evidence="4 5" key="1">
    <citation type="submission" date="2023-10" db="EMBL/GenBank/DDBJ databases">
        <title>Rubellicoccus peritrichatus gen. nov., sp. nov., isolated from an algae of coral reef tank.</title>
        <authorList>
            <person name="Luo J."/>
        </authorList>
    </citation>
    <scope>NUCLEOTIDE SEQUENCE [LARGE SCALE GENOMIC DNA]</scope>
    <source>
        <strain evidence="4 5">CR14</strain>
    </source>
</reference>
<dbReference type="GO" id="GO:0016787">
    <property type="term" value="F:hydrolase activity"/>
    <property type="evidence" value="ECO:0007669"/>
    <property type="project" value="UniProtKB-KW"/>
</dbReference>
<keyword evidence="5" id="KW-1185">Reference proteome</keyword>
<dbReference type="RefSeq" id="WP_317832439.1">
    <property type="nucleotide sequence ID" value="NZ_CP136920.1"/>
</dbReference>
<evidence type="ECO:0000313" key="5">
    <source>
        <dbReference type="Proteomes" id="UP001304300"/>
    </source>
</evidence>
<evidence type="ECO:0000256" key="2">
    <source>
        <dbReference type="ARBA" id="ARBA00022801"/>
    </source>
</evidence>
<dbReference type="InterPro" id="IPR037138">
    <property type="entry name" value="His_deacetylse_dom_sf"/>
</dbReference>
<keyword evidence="2" id="KW-0378">Hydrolase</keyword>
<feature type="domain" description="Histone deacetylase" evidence="3">
    <location>
        <begin position="17"/>
        <end position="258"/>
    </location>
</feature>
<name>A0AAQ3L761_9BACT</name>
<proteinExistence type="inferred from homology"/>
<dbReference type="PRINTS" id="PR01270">
    <property type="entry name" value="HDASUPER"/>
</dbReference>
<protein>
    <submittedName>
        <fullName evidence="4">Histone deacetylase</fullName>
    </submittedName>
</protein>
<dbReference type="Gene3D" id="3.40.800.20">
    <property type="entry name" value="Histone deacetylase domain"/>
    <property type="match status" value="1"/>
</dbReference>
<dbReference type="InterPro" id="IPR023801">
    <property type="entry name" value="His_deacetylse_dom"/>
</dbReference>
<evidence type="ECO:0000259" key="3">
    <source>
        <dbReference type="Pfam" id="PF00850"/>
    </source>
</evidence>
<dbReference type="InterPro" id="IPR000286">
    <property type="entry name" value="HDACs"/>
</dbReference>
<evidence type="ECO:0000313" key="4">
    <source>
        <dbReference type="EMBL" id="WOO40271.1"/>
    </source>
</evidence>
<dbReference type="KEGG" id="puo:RZN69_16755"/>
<dbReference type="SUPFAM" id="SSF52768">
    <property type="entry name" value="Arginase/deacetylase"/>
    <property type="match status" value="1"/>
</dbReference>
<evidence type="ECO:0000256" key="1">
    <source>
        <dbReference type="ARBA" id="ARBA00005947"/>
    </source>
</evidence>
<dbReference type="PANTHER" id="PTHR10625:SF19">
    <property type="entry name" value="HISTONE DEACETYLASE 12"/>
    <property type="match status" value="1"/>
</dbReference>
<sequence length="280" mass="31423">MEKFPEAHDIIVNKCAEIEVIHVEPASMEQLLCVHDRKYLEAIRDGKLTRYDRNRLGLPHDPRLLERSAMETSGTIQAAEAALKDGIAANLAGGTHHAFANRGLGFCVLNDIAVSIVNLRHRDPELHVMVIDTDAHQGNGTHALLREDLFAFTYSIHVGKNYPAQKEPGDYDVPLPRWVEGAEYLRSLEKTLPETFHRAEPDLIYWIAGADLHIDDRFGQMKLTEADMATRDAFVLDLVRCWEIPVVILYGGGYNRSAGMTARLHANTVLMAQQFTMSPQ</sequence>
<dbReference type="Pfam" id="PF00850">
    <property type="entry name" value="Hist_deacetyl"/>
    <property type="match status" value="1"/>
</dbReference>
<organism evidence="4 5">
    <name type="scientific">Rubellicoccus peritrichatus</name>
    <dbReference type="NCBI Taxonomy" id="3080537"/>
    <lineage>
        <taxon>Bacteria</taxon>
        <taxon>Pseudomonadati</taxon>
        <taxon>Verrucomicrobiota</taxon>
        <taxon>Opitutia</taxon>
        <taxon>Puniceicoccales</taxon>
        <taxon>Cerasicoccaceae</taxon>
        <taxon>Rubellicoccus</taxon>
    </lineage>
</organism>
<dbReference type="InterPro" id="IPR023696">
    <property type="entry name" value="Ureohydrolase_dom_sf"/>
</dbReference>
<gene>
    <name evidence="4" type="ORF">RZN69_16755</name>
</gene>
<dbReference type="PANTHER" id="PTHR10625">
    <property type="entry name" value="HISTONE DEACETYLASE HDAC1-RELATED"/>
    <property type="match status" value="1"/>
</dbReference>
<dbReference type="InterPro" id="IPR044150">
    <property type="entry name" value="HDAC_classIV"/>
</dbReference>
<dbReference type="AlphaFoldDB" id="A0AAQ3L761"/>
<dbReference type="Proteomes" id="UP001304300">
    <property type="component" value="Chromosome"/>
</dbReference>
<dbReference type="CDD" id="cd09993">
    <property type="entry name" value="HDAC_classIV"/>
    <property type="match status" value="1"/>
</dbReference>